<feature type="compositionally biased region" description="Basic and acidic residues" evidence="1">
    <location>
        <begin position="50"/>
        <end position="85"/>
    </location>
</feature>
<gene>
    <name evidence="2" type="ORF">Poli38472_004992</name>
</gene>
<dbReference type="OrthoDB" id="129052at2759"/>
<evidence type="ECO:0000313" key="3">
    <source>
        <dbReference type="Proteomes" id="UP000794436"/>
    </source>
</evidence>
<evidence type="ECO:0000256" key="1">
    <source>
        <dbReference type="SAM" id="MobiDB-lite"/>
    </source>
</evidence>
<dbReference type="Proteomes" id="UP000794436">
    <property type="component" value="Unassembled WGS sequence"/>
</dbReference>
<feature type="compositionally biased region" description="Polar residues" evidence="1">
    <location>
        <begin position="23"/>
        <end position="35"/>
    </location>
</feature>
<feature type="region of interest" description="Disordered" evidence="1">
    <location>
        <begin position="1"/>
        <end position="89"/>
    </location>
</feature>
<comment type="caution">
    <text evidence="2">The sequence shown here is derived from an EMBL/GenBank/DDBJ whole genome shotgun (WGS) entry which is preliminary data.</text>
</comment>
<dbReference type="AlphaFoldDB" id="A0A8K1FIM9"/>
<protein>
    <submittedName>
        <fullName evidence="2">Uncharacterized protein</fullName>
    </submittedName>
</protein>
<name>A0A8K1FIM9_PYTOL</name>
<keyword evidence="3" id="KW-1185">Reference proteome</keyword>
<proteinExistence type="predicted"/>
<sequence>MKDRAVSLPQVDSTGDLRKPLASSGSSDSLNNEPKQASKDGLARRSQNRVTERKRTEQERRQEQEKRRLKKIEDDKLRKEHESQLKHRRRAEIYALNAILRQLQQEKLAKFIAQQQQSGGGDQNAGVAPSIGV</sequence>
<evidence type="ECO:0000313" key="2">
    <source>
        <dbReference type="EMBL" id="TMW59923.1"/>
    </source>
</evidence>
<organism evidence="2 3">
    <name type="scientific">Pythium oligandrum</name>
    <name type="common">Mycoparasitic fungus</name>
    <dbReference type="NCBI Taxonomy" id="41045"/>
    <lineage>
        <taxon>Eukaryota</taxon>
        <taxon>Sar</taxon>
        <taxon>Stramenopiles</taxon>
        <taxon>Oomycota</taxon>
        <taxon>Peronosporomycetes</taxon>
        <taxon>Pythiales</taxon>
        <taxon>Pythiaceae</taxon>
        <taxon>Pythium</taxon>
    </lineage>
</organism>
<reference evidence="2" key="1">
    <citation type="submission" date="2019-03" db="EMBL/GenBank/DDBJ databases">
        <title>Long read genome sequence of the mycoparasitic Pythium oligandrum ATCC 38472 isolated from sugarbeet rhizosphere.</title>
        <authorList>
            <person name="Gaulin E."/>
        </authorList>
    </citation>
    <scope>NUCLEOTIDE SEQUENCE</scope>
    <source>
        <strain evidence="2">ATCC 38472_TT</strain>
    </source>
</reference>
<accession>A0A8K1FIM9</accession>
<dbReference type="EMBL" id="SPLM01000109">
    <property type="protein sequence ID" value="TMW59923.1"/>
    <property type="molecule type" value="Genomic_DNA"/>
</dbReference>